<proteinExistence type="predicted"/>
<reference evidence="2" key="1">
    <citation type="journal article" date="2024" name="Proc. Natl. Acad. Sci. U.S.A.">
        <title>Extraordinary preservation of gene collinearity over three hundred million years revealed in homosporous lycophytes.</title>
        <authorList>
            <person name="Li C."/>
            <person name="Wickell D."/>
            <person name="Kuo L.Y."/>
            <person name="Chen X."/>
            <person name="Nie B."/>
            <person name="Liao X."/>
            <person name="Peng D."/>
            <person name="Ji J."/>
            <person name="Jenkins J."/>
            <person name="Williams M."/>
            <person name="Shu S."/>
            <person name="Plott C."/>
            <person name="Barry K."/>
            <person name="Rajasekar S."/>
            <person name="Grimwood J."/>
            <person name="Han X."/>
            <person name="Sun S."/>
            <person name="Hou Z."/>
            <person name="He W."/>
            <person name="Dai G."/>
            <person name="Sun C."/>
            <person name="Schmutz J."/>
            <person name="Leebens-Mack J.H."/>
            <person name="Li F.W."/>
            <person name="Wang L."/>
        </authorList>
    </citation>
    <scope>NUCLEOTIDE SEQUENCE [LARGE SCALE GENOMIC DNA]</scope>
    <source>
        <strain evidence="2">cv. PW_Plant_1</strain>
    </source>
</reference>
<organism evidence="1 2">
    <name type="scientific">Diphasiastrum complanatum</name>
    <name type="common">Issler's clubmoss</name>
    <name type="synonym">Lycopodium complanatum</name>
    <dbReference type="NCBI Taxonomy" id="34168"/>
    <lineage>
        <taxon>Eukaryota</taxon>
        <taxon>Viridiplantae</taxon>
        <taxon>Streptophyta</taxon>
        <taxon>Embryophyta</taxon>
        <taxon>Tracheophyta</taxon>
        <taxon>Lycopodiopsida</taxon>
        <taxon>Lycopodiales</taxon>
        <taxon>Lycopodiaceae</taxon>
        <taxon>Lycopodioideae</taxon>
        <taxon>Diphasiastrum</taxon>
    </lineage>
</organism>
<evidence type="ECO:0000313" key="1">
    <source>
        <dbReference type="EMBL" id="KAJ7519495.1"/>
    </source>
</evidence>
<dbReference type="Proteomes" id="UP001162992">
    <property type="component" value="Chromosome 20"/>
</dbReference>
<protein>
    <submittedName>
        <fullName evidence="1">Uncharacterized protein</fullName>
    </submittedName>
</protein>
<accession>A0ACC2APR5</accession>
<evidence type="ECO:0000313" key="2">
    <source>
        <dbReference type="Proteomes" id="UP001162992"/>
    </source>
</evidence>
<gene>
    <name evidence="1" type="ORF">O6H91_20G041400</name>
</gene>
<comment type="caution">
    <text evidence="1">The sequence shown here is derived from an EMBL/GenBank/DDBJ whole genome shotgun (WGS) entry which is preliminary data.</text>
</comment>
<sequence length="112" mass="12178">MSSPSRSSMGCEELSTKVAPVAEIDHKTPQFDQQVKGCTKESCSSSDVARARLLAISQVEPNSIATSNKIFLPQTHNKISKTNDEEEEYRLKLMVISTIDSTSIAGSTIKTS</sequence>
<name>A0ACC2APR5_DIPCM</name>
<dbReference type="EMBL" id="CM055111">
    <property type="protein sequence ID" value="KAJ7519495.1"/>
    <property type="molecule type" value="Genomic_DNA"/>
</dbReference>
<keyword evidence="2" id="KW-1185">Reference proteome</keyword>